<dbReference type="PATRIC" id="fig|451644.5.peg.3012"/>
<dbReference type="OrthoDB" id="4638307at2"/>
<dbReference type="Proteomes" id="UP000037594">
    <property type="component" value="Unassembled WGS sequence"/>
</dbReference>
<dbReference type="EMBL" id="LFOD01000012">
    <property type="protein sequence ID" value="KMV17523.1"/>
    <property type="molecule type" value="Genomic_DNA"/>
</dbReference>
<dbReference type="RefSeq" id="WP_048895869.1">
    <property type="nucleotide sequence ID" value="NZ_LFOD01000012.1"/>
</dbReference>
<organism evidence="1 2">
    <name type="scientific">Mycolicibacterium conceptionense</name>
    <dbReference type="NCBI Taxonomy" id="451644"/>
    <lineage>
        <taxon>Bacteria</taxon>
        <taxon>Bacillati</taxon>
        <taxon>Actinomycetota</taxon>
        <taxon>Actinomycetes</taxon>
        <taxon>Mycobacteriales</taxon>
        <taxon>Mycobacteriaceae</taxon>
        <taxon>Mycolicibacterium</taxon>
    </lineage>
</organism>
<proteinExistence type="predicted"/>
<dbReference type="AlphaFoldDB" id="A0A0J8U7N2"/>
<sequence length="79" mass="9005">MQIPDSIIDPATAEINTWKYVVALKDDDWDHWDSIPRDSKFNGARKGATGRWNLRNLTTGSPVDWDYADDEIVVLEVLS</sequence>
<reference evidence="1 2" key="1">
    <citation type="submission" date="2015-06" db="EMBL/GenBank/DDBJ databases">
        <title>Genome sequence of Mycobacterium conceptionense strain MLE.</title>
        <authorList>
            <person name="Greninger A.L."/>
            <person name="Cunningham G."/>
            <person name="Chiu C.Y."/>
            <person name="Miller S."/>
        </authorList>
    </citation>
    <scope>NUCLEOTIDE SEQUENCE [LARGE SCALE GENOMIC DNA]</scope>
    <source>
        <strain evidence="1 2">MLE</strain>
    </source>
</reference>
<name>A0A0J8U7N2_9MYCO</name>
<evidence type="ECO:0000313" key="2">
    <source>
        <dbReference type="Proteomes" id="UP000037594"/>
    </source>
</evidence>
<accession>A0A0J8U7N2</accession>
<evidence type="ECO:0000313" key="1">
    <source>
        <dbReference type="EMBL" id="KMV17523.1"/>
    </source>
</evidence>
<protein>
    <submittedName>
        <fullName evidence="1">Uncharacterized protein</fullName>
    </submittedName>
</protein>
<comment type="caution">
    <text evidence="1">The sequence shown here is derived from an EMBL/GenBank/DDBJ whole genome shotgun (WGS) entry which is preliminary data.</text>
</comment>
<gene>
    <name evidence="1" type="ORF">ACT17_14590</name>
</gene>